<evidence type="ECO:0000256" key="5">
    <source>
        <dbReference type="ARBA" id="ARBA00022729"/>
    </source>
</evidence>
<evidence type="ECO:0000256" key="9">
    <source>
        <dbReference type="RuleBase" id="RU000354"/>
    </source>
</evidence>
<accession>A0A2P1DV41</accession>
<keyword evidence="3" id="KW-0202">Cytokine</keyword>
<keyword evidence="5 10" id="KW-0732">Signal</keyword>
<dbReference type="GO" id="GO:0032502">
    <property type="term" value="P:developmental process"/>
    <property type="evidence" value="ECO:0007669"/>
    <property type="project" value="UniProtKB-ARBA"/>
</dbReference>
<dbReference type="InterPro" id="IPR001111">
    <property type="entry name" value="TGF-b_propeptide"/>
</dbReference>
<dbReference type="CDD" id="cd13761">
    <property type="entry name" value="TGF_beta_BMP5_like"/>
    <property type="match status" value="1"/>
</dbReference>
<evidence type="ECO:0000256" key="7">
    <source>
        <dbReference type="ARBA" id="ARBA00023157"/>
    </source>
</evidence>
<dbReference type="PROSITE" id="PS51362">
    <property type="entry name" value="TGF_BETA_2"/>
    <property type="match status" value="1"/>
</dbReference>
<dbReference type="InterPro" id="IPR015615">
    <property type="entry name" value="TGF-beta-rel"/>
</dbReference>
<dbReference type="GO" id="GO:0005125">
    <property type="term" value="F:cytokine activity"/>
    <property type="evidence" value="ECO:0007669"/>
    <property type="project" value="UniProtKB-KW"/>
</dbReference>
<dbReference type="SUPFAM" id="SSF57501">
    <property type="entry name" value="Cystine-knot cytokines"/>
    <property type="match status" value="1"/>
</dbReference>
<name>A0A2P1DV41_XENBC</name>
<sequence length="438" mass="49784">MKLRFATIFFVVVAAIAVVDDATGFPGEDGDDGDYLAEQGHSLADAPAREHRKLQKEILALLGLRKRPNPSSFERHNSAPLFMMDLYQSIMHGDDGGASASSNRTSGDLMTDFSLLVHRNQTITDPEVVDEADMIMSFPNQARNEDRNNGRQRNHERFHFNINEVPNGREFVSKSELRVFKLPTGLCDDNCTFIISVYQVLKADRQKYLVYLDSMHVSSDYMGWLVFDVTAVINDWLLYPQTNHGFQMDAVAVESDERYNPLEVGVVGVEGYEDQQAFMVAFFNMDRQLHIRRTRAAMGPATDTNTYSNTYNDRTASDEDYWYGSYDTNTYSSRRSCQKRSLYVSFKDLGWQDFIIAPDGYAAYYCRGECSFPLNPHMNATNHAIVQTLVHLMYSDTIPKPCCTPTKLSAISVLYYGKNSNVILQKYRNMVVRSCGCH</sequence>
<dbReference type="Pfam" id="PF00019">
    <property type="entry name" value="TGF_beta"/>
    <property type="match status" value="1"/>
</dbReference>
<dbReference type="AlphaFoldDB" id="A0A2P1DV41"/>
<dbReference type="Pfam" id="PF00688">
    <property type="entry name" value="TGFb_propeptide"/>
    <property type="match status" value="1"/>
</dbReference>
<evidence type="ECO:0000256" key="3">
    <source>
        <dbReference type="ARBA" id="ARBA00022514"/>
    </source>
</evidence>
<proteinExistence type="evidence at transcript level"/>
<evidence type="ECO:0000256" key="8">
    <source>
        <dbReference type="ARBA" id="ARBA00023180"/>
    </source>
</evidence>
<evidence type="ECO:0000256" key="6">
    <source>
        <dbReference type="ARBA" id="ARBA00023030"/>
    </source>
</evidence>
<evidence type="ECO:0000256" key="2">
    <source>
        <dbReference type="ARBA" id="ARBA00006656"/>
    </source>
</evidence>
<evidence type="ECO:0000256" key="4">
    <source>
        <dbReference type="ARBA" id="ARBA00022525"/>
    </source>
</evidence>
<dbReference type="PROSITE" id="PS00250">
    <property type="entry name" value="TGF_BETA_1"/>
    <property type="match status" value="1"/>
</dbReference>
<comment type="subcellular location">
    <subcellularLocation>
        <location evidence="1">Secreted</location>
    </subcellularLocation>
</comment>
<evidence type="ECO:0000259" key="11">
    <source>
        <dbReference type="PROSITE" id="PS51362"/>
    </source>
</evidence>
<comment type="similarity">
    <text evidence="2 9">Belongs to the TGF-beta family.</text>
</comment>
<dbReference type="GO" id="GO:0005615">
    <property type="term" value="C:extracellular space"/>
    <property type="evidence" value="ECO:0007669"/>
    <property type="project" value="UniProtKB-KW"/>
</dbReference>
<keyword evidence="7" id="KW-1015">Disulfide bond</keyword>
<dbReference type="InterPro" id="IPR001839">
    <property type="entry name" value="TGF-b_C"/>
</dbReference>
<dbReference type="InterPro" id="IPR029034">
    <property type="entry name" value="Cystine-knot_cytokine"/>
</dbReference>
<feature type="chain" id="PRO_5015118835" evidence="10">
    <location>
        <begin position="25"/>
        <end position="438"/>
    </location>
</feature>
<evidence type="ECO:0000256" key="10">
    <source>
        <dbReference type="SAM" id="SignalP"/>
    </source>
</evidence>
<evidence type="ECO:0000256" key="1">
    <source>
        <dbReference type="ARBA" id="ARBA00004613"/>
    </source>
</evidence>
<dbReference type="PANTHER" id="PTHR11848:SF310">
    <property type="entry name" value="PROTEIN 60A-RELATED"/>
    <property type="match status" value="1"/>
</dbReference>
<keyword evidence="6 9" id="KW-0339">Growth factor</keyword>
<feature type="domain" description="TGF-beta family profile" evidence="11">
    <location>
        <begin position="292"/>
        <end position="438"/>
    </location>
</feature>
<feature type="signal peptide" evidence="10">
    <location>
        <begin position="1"/>
        <end position="24"/>
    </location>
</feature>
<keyword evidence="4" id="KW-0964">Secreted</keyword>
<dbReference type="PANTHER" id="PTHR11848">
    <property type="entry name" value="TGF-BETA FAMILY"/>
    <property type="match status" value="1"/>
</dbReference>
<keyword evidence="8" id="KW-0325">Glycoprotein</keyword>
<evidence type="ECO:0000313" key="12">
    <source>
        <dbReference type="EMBL" id="AVK72269.1"/>
    </source>
</evidence>
<reference evidence="12" key="1">
    <citation type="journal article" date="2018" name="Nature">
        <title>Convergent evolution of bilaterian nerve cords.</title>
        <authorList>
            <person name="Martin-Duran J.M."/>
            <person name="Pang K."/>
            <person name="Borve A."/>
            <person name="Le H.S."/>
            <person name="Furu A."/>
            <person name="Cannon J.T."/>
            <person name="Jondelius U."/>
            <person name="Hejnol A."/>
        </authorList>
    </citation>
    <scope>NUCLEOTIDE SEQUENCE</scope>
</reference>
<dbReference type="Gene3D" id="2.10.90.10">
    <property type="entry name" value="Cystine-knot cytokines"/>
    <property type="match status" value="1"/>
</dbReference>
<dbReference type="EMBL" id="KY709718">
    <property type="protein sequence ID" value="AVK72269.1"/>
    <property type="molecule type" value="mRNA"/>
</dbReference>
<organism evidence="12">
    <name type="scientific">Xenoturbella bocki</name>
    <name type="common">Marine worm</name>
    <dbReference type="NCBI Taxonomy" id="242395"/>
    <lineage>
        <taxon>Eukaryota</taxon>
        <taxon>Metazoa</taxon>
        <taxon>Xenacoelomorpha</taxon>
        <taxon>Xenoturbellida</taxon>
        <taxon>Xenoturbellidae</taxon>
        <taxon>Xenoturbella</taxon>
    </lineage>
</organism>
<dbReference type="GO" id="GO:0008083">
    <property type="term" value="F:growth factor activity"/>
    <property type="evidence" value="ECO:0007669"/>
    <property type="project" value="UniProtKB-KW"/>
</dbReference>
<dbReference type="InterPro" id="IPR017948">
    <property type="entry name" value="TGFb_CS"/>
</dbReference>
<dbReference type="FunFam" id="2.10.90.10:FF:000003">
    <property type="entry name" value="Bone morphogenetic protein 5"/>
    <property type="match status" value="1"/>
</dbReference>
<dbReference type="Gene3D" id="2.60.120.970">
    <property type="match status" value="1"/>
</dbReference>
<protein>
    <submittedName>
        <fullName evidence="12">Bone morphogenetic protein Bmp5-8</fullName>
    </submittedName>
</protein>
<dbReference type="SMART" id="SM00204">
    <property type="entry name" value="TGFB"/>
    <property type="match status" value="1"/>
</dbReference>